<dbReference type="Pfam" id="PF13484">
    <property type="entry name" value="Fer4_16"/>
    <property type="match status" value="1"/>
</dbReference>
<evidence type="ECO:0000256" key="1">
    <source>
        <dbReference type="ARBA" id="ARBA00022485"/>
    </source>
</evidence>
<evidence type="ECO:0000259" key="10">
    <source>
        <dbReference type="PROSITE" id="PS51379"/>
    </source>
</evidence>
<evidence type="ECO:0000256" key="5">
    <source>
        <dbReference type="ARBA" id="ARBA00022785"/>
    </source>
</evidence>
<dbReference type="InterPro" id="IPR017896">
    <property type="entry name" value="4Fe4S_Fe-S-bd"/>
</dbReference>
<dbReference type="PANTHER" id="PTHR30002:SF4">
    <property type="entry name" value="EPOXYQUEUOSINE REDUCTASE"/>
    <property type="match status" value="1"/>
</dbReference>
<dbReference type="GO" id="GO:0052693">
    <property type="term" value="F:epoxyqueuosine reductase activity"/>
    <property type="evidence" value="ECO:0007669"/>
    <property type="project" value="UniProtKB-UniRule"/>
</dbReference>
<dbReference type="EMBL" id="CP058708">
    <property type="protein sequence ID" value="QLH51270.1"/>
    <property type="molecule type" value="Genomic_DNA"/>
</dbReference>
<feature type="binding site" evidence="9">
    <location>
        <position position="133"/>
    </location>
    <ligand>
        <name>cob(II)alamin</name>
        <dbReference type="ChEBI" id="CHEBI:16304"/>
    </ligand>
</feature>
<feature type="binding site" evidence="9">
    <location>
        <position position="250"/>
    </location>
    <ligand>
        <name>cob(II)alamin</name>
        <dbReference type="ChEBI" id="CHEBI:16304"/>
    </ligand>
</feature>
<keyword evidence="9" id="KW-0170">Cobalt</keyword>
<feature type="binding site" evidence="9">
    <location>
        <position position="275"/>
    </location>
    <ligand>
        <name>[4Fe-4S] cluster</name>
        <dbReference type="ChEBI" id="CHEBI:49883"/>
        <label>1</label>
    </ligand>
</feature>
<sequence length="439" mass="48689">MMACTQQCAYQRRLAGAKVTVEPDHHARMEQRRQLVAKGVGCHLIRQVQGQRRRLIIRIMHAGNSQTDANLPNGQTDYAHVVRRIRQWGQELGFASIGIARAELAEATPRLMRWLALGRHGEMDYMAKHAALRAAPERLLPEVLSVISVRLPYWPVAADASAQLADGERAYVSRYALGRDYHKTLRSRLQKLIDRLRHEAASLGLATPFACRAFSDSAPVMETEFAVQAGVAWRGKHTLSLTREGSWHFLGEIYTTLPLPPDQAIHDHCGDCRRCLDACPTAAIVAPYEVDARLCISYLTIELPGTIPVALRPLIGNRIYGCDDCQLCCPWNRFARLGDADFAVRNGLDATPLTALFAWSENEFNTRLAGSAIRRIGHQRWLRNIAVALGNAPSSPAIFAALAARQDDPSPLLREHVAWALAAQAGRHREPLDDAHGHG</sequence>
<evidence type="ECO:0000313" key="11">
    <source>
        <dbReference type="EMBL" id="QLH51270.1"/>
    </source>
</evidence>
<feature type="binding site" evidence="9">
    <location>
        <position position="325"/>
    </location>
    <ligand>
        <name>[4Fe-4S] cluster</name>
        <dbReference type="ChEBI" id="CHEBI:49883"/>
        <label>2</label>
    </ligand>
</feature>
<name>A0A7D5NCX9_9PROT</name>
<keyword evidence="8 9" id="KW-0411">Iron-sulfur</keyword>
<evidence type="ECO:0000256" key="7">
    <source>
        <dbReference type="ARBA" id="ARBA00023004"/>
    </source>
</evidence>
<comment type="similarity">
    <text evidence="9">Belongs to the QueG family.</text>
</comment>
<feature type="active site" description="Proton donor" evidence="9">
    <location>
        <position position="216"/>
    </location>
</feature>
<dbReference type="PROSITE" id="PS51379">
    <property type="entry name" value="4FE4S_FER_2"/>
    <property type="match status" value="1"/>
</dbReference>
<dbReference type="EC" id="1.17.99.6" evidence="9"/>
<dbReference type="PROSITE" id="PS00198">
    <property type="entry name" value="4FE4S_FER_1"/>
    <property type="match status" value="1"/>
</dbReference>
<keyword evidence="6 9" id="KW-0560">Oxidoreductase</keyword>
<proteinExistence type="inferred from homology"/>
<dbReference type="GO" id="GO:0008616">
    <property type="term" value="P:tRNA queuosine(34) biosynthetic process"/>
    <property type="evidence" value="ECO:0007669"/>
    <property type="project" value="UniProtKB-UniRule"/>
</dbReference>
<dbReference type="NCBIfam" id="TIGR00276">
    <property type="entry name" value="tRNA epoxyqueuosine(34) reductase QueG"/>
    <property type="match status" value="1"/>
</dbReference>
<dbReference type="GO" id="GO:0005737">
    <property type="term" value="C:cytoplasm"/>
    <property type="evidence" value="ECO:0007669"/>
    <property type="project" value="UniProtKB-SubCell"/>
</dbReference>
<feature type="binding site" evidence="9">
    <location>
        <position position="279"/>
    </location>
    <ligand>
        <name>[4Fe-4S] cluster</name>
        <dbReference type="ChEBI" id="CHEBI:49883"/>
        <label>2</label>
    </ligand>
</feature>
<feature type="binding site" evidence="9">
    <location>
        <position position="216"/>
    </location>
    <ligand>
        <name>cob(II)alamin</name>
        <dbReference type="ChEBI" id="CHEBI:16304"/>
    </ligand>
</feature>
<feature type="domain" description="4Fe-4S ferredoxin-type" evidence="10">
    <location>
        <begin position="260"/>
        <end position="289"/>
    </location>
</feature>
<dbReference type="KEGG" id="acog:HWD57_16790"/>
<keyword evidence="3 9" id="KW-0819">tRNA processing</keyword>
<evidence type="ECO:0000256" key="3">
    <source>
        <dbReference type="ARBA" id="ARBA00022694"/>
    </source>
</evidence>
<keyword evidence="4 9" id="KW-0479">Metal-binding</keyword>
<reference evidence="11 12" key="1">
    <citation type="journal article" date="2019" name="Microbiome">
        <title>Annotated bacterial chromosomes from frame-shift-corrected long-read metagenomic data.</title>
        <authorList>
            <person name="Arumugam K."/>
            <person name="Bagci C."/>
            <person name="Bessarab I."/>
            <person name="Beier S."/>
            <person name="Buchfink B."/>
            <person name="Gorska A."/>
            <person name="Qiu G."/>
            <person name="Huson D.H."/>
            <person name="Williams R.B.H."/>
        </authorList>
    </citation>
    <scope>NUCLEOTIDE SEQUENCE [LARGE SCALE GENOMIC DNA]</scope>
    <source>
        <strain evidence="11">SSA1</strain>
    </source>
</reference>
<dbReference type="GO" id="GO:0031419">
    <property type="term" value="F:cobalamin binding"/>
    <property type="evidence" value="ECO:0007669"/>
    <property type="project" value="UniProtKB-KW"/>
</dbReference>
<dbReference type="Proteomes" id="UP000509684">
    <property type="component" value="Chromosome"/>
</dbReference>
<keyword evidence="2 9" id="KW-0963">Cytoplasm</keyword>
<feature type="binding site" evidence="9">
    <location>
        <position position="269"/>
    </location>
    <ligand>
        <name>[4Fe-4S] cluster</name>
        <dbReference type="ChEBI" id="CHEBI:49883"/>
        <label>1</label>
    </ligand>
</feature>
<dbReference type="SUPFAM" id="SSF54862">
    <property type="entry name" value="4Fe-4S ferredoxins"/>
    <property type="match status" value="1"/>
</dbReference>
<evidence type="ECO:0000256" key="4">
    <source>
        <dbReference type="ARBA" id="ARBA00022723"/>
    </source>
</evidence>
<dbReference type="Pfam" id="PF08331">
    <property type="entry name" value="QueG_DUF1730"/>
    <property type="match status" value="1"/>
</dbReference>
<evidence type="ECO:0000313" key="12">
    <source>
        <dbReference type="Proteomes" id="UP000509684"/>
    </source>
</evidence>
<organism evidence="11 12">
    <name type="scientific">Candidatus Accumulibacter cognatus</name>
    <dbReference type="NCBI Taxonomy" id="2954383"/>
    <lineage>
        <taxon>Bacteria</taxon>
        <taxon>Pseudomonadati</taxon>
        <taxon>Pseudomonadota</taxon>
        <taxon>Betaproteobacteria</taxon>
        <taxon>Candidatus Accumulibacter</taxon>
    </lineage>
</organism>
<keyword evidence="5 9" id="KW-0671">Queuosine biosynthesis</keyword>
<dbReference type="Gene3D" id="3.30.70.20">
    <property type="match status" value="1"/>
</dbReference>
<gene>
    <name evidence="9 11" type="primary">queG</name>
    <name evidence="11" type="ORF">HWD57_16790</name>
</gene>
<dbReference type="FunFam" id="3.30.70.20:FF:000017">
    <property type="entry name" value="Epoxyqueuosine reductase"/>
    <property type="match status" value="1"/>
</dbReference>
<feature type="binding site" evidence="9">
    <location>
        <position position="329"/>
    </location>
    <ligand>
        <name>[4Fe-4S] cluster</name>
        <dbReference type="ChEBI" id="CHEBI:49883"/>
        <label>1</label>
    </ligand>
</feature>
<dbReference type="InterPro" id="IPR017900">
    <property type="entry name" value="4Fe4S_Fe_S_CS"/>
</dbReference>
<dbReference type="PANTHER" id="PTHR30002">
    <property type="entry name" value="EPOXYQUEUOSINE REDUCTASE"/>
    <property type="match status" value="1"/>
</dbReference>
<keyword evidence="7 9" id="KW-0408">Iron</keyword>
<feature type="binding site" evidence="9">
    <location>
        <position position="297"/>
    </location>
    <ligand>
        <name>cob(II)alamin</name>
        <dbReference type="ChEBI" id="CHEBI:16304"/>
    </ligand>
</feature>
<dbReference type="HAMAP" id="MF_00916">
    <property type="entry name" value="QueG"/>
    <property type="match status" value="1"/>
</dbReference>
<evidence type="ECO:0000256" key="6">
    <source>
        <dbReference type="ARBA" id="ARBA00023002"/>
    </source>
</evidence>
<dbReference type="UniPathway" id="UPA00392"/>
<feature type="binding site" evidence="9">
    <location>
        <position position="272"/>
    </location>
    <ligand>
        <name>[4Fe-4S] cluster</name>
        <dbReference type="ChEBI" id="CHEBI:49883"/>
        <label>1</label>
    </ligand>
</feature>
<comment type="subunit">
    <text evidence="9">Monomer.</text>
</comment>
<accession>A0A7D5NCX9</accession>
<comment type="pathway">
    <text evidence="9">tRNA modification; tRNA-queuosine biosynthesis.</text>
</comment>
<comment type="catalytic activity">
    <reaction evidence="9">
        <text>epoxyqueuosine(34) in tRNA + AH2 = queuosine(34) in tRNA + A + H2O</text>
        <dbReference type="Rhea" id="RHEA:32159"/>
        <dbReference type="Rhea" id="RHEA-COMP:18571"/>
        <dbReference type="Rhea" id="RHEA-COMP:18582"/>
        <dbReference type="ChEBI" id="CHEBI:13193"/>
        <dbReference type="ChEBI" id="CHEBI:15377"/>
        <dbReference type="ChEBI" id="CHEBI:17499"/>
        <dbReference type="ChEBI" id="CHEBI:194431"/>
        <dbReference type="ChEBI" id="CHEBI:194443"/>
        <dbReference type="EC" id="1.17.99.6"/>
    </reaction>
</comment>
<comment type="cofactor">
    <cofactor evidence="9">
        <name>cob(II)alamin</name>
        <dbReference type="ChEBI" id="CHEBI:16304"/>
    </cofactor>
</comment>
<comment type="subcellular location">
    <subcellularLocation>
        <location evidence="9">Cytoplasm</location>
    </subcellularLocation>
</comment>
<dbReference type="InterPro" id="IPR013542">
    <property type="entry name" value="QueG_DUF1730"/>
</dbReference>
<dbReference type="InterPro" id="IPR004453">
    <property type="entry name" value="QueG"/>
</dbReference>
<feature type="binding site" evidence="9">
    <location>
        <begin position="322"/>
        <end position="323"/>
    </location>
    <ligand>
        <name>cob(II)alamin</name>
        <dbReference type="ChEBI" id="CHEBI:16304"/>
    </ligand>
</feature>
<dbReference type="AlphaFoldDB" id="A0A7D5NCX9"/>
<comment type="function">
    <text evidence="9">Catalyzes the conversion of epoxyqueuosine (oQ) to queuosine (Q), which is a hypermodified base found in the wobble positions of tRNA(Asp), tRNA(Asn), tRNA(His) and tRNA(Tyr).</text>
</comment>
<evidence type="ECO:0000256" key="2">
    <source>
        <dbReference type="ARBA" id="ARBA00022490"/>
    </source>
</evidence>
<dbReference type="GO" id="GO:0051539">
    <property type="term" value="F:4 iron, 4 sulfur cluster binding"/>
    <property type="evidence" value="ECO:0007669"/>
    <property type="project" value="UniProtKB-KW"/>
</dbReference>
<feature type="binding site" evidence="9">
    <location>
        <position position="295"/>
    </location>
    <ligand>
        <name>[4Fe-4S] cluster</name>
        <dbReference type="ChEBI" id="CHEBI:49883"/>
        <label>2</label>
    </ligand>
</feature>
<keyword evidence="1 9" id="KW-0004">4Fe-4S</keyword>
<dbReference type="GO" id="GO:0046872">
    <property type="term" value="F:metal ion binding"/>
    <property type="evidence" value="ECO:0007669"/>
    <property type="project" value="UniProtKB-KW"/>
</dbReference>
<comment type="cofactor">
    <cofactor evidence="9">
        <name>[4Fe-4S] cluster</name>
        <dbReference type="ChEBI" id="CHEBI:49883"/>
    </cofactor>
    <text evidence="9">Binds 2 [4Fe-4S] clusters per monomer.</text>
</comment>
<evidence type="ECO:0000256" key="8">
    <source>
        <dbReference type="ARBA" id="ARBA00023014"/>
    </source>
</evidence>
<keyword evidence="9" id="KW-0846">Cobalamin</keyword>
<protein>
    <recommendedName>
        <fullName evidence="9">Epoxyqueuosine reductase</fullName>
        <ecNumber evidence="9">1.17.99.6</ecNumber>
    </recommendedName>
    <alternativeName>
        <fullName evidence="9">Queuosine biosynthesis protein QueG</fullName>
    </alternativeName>
</protein>
<comment type="caution">
    <text evidence="9">Lacks conserved residue(s) required for the propagation of feature annotation.</text>
</comment>
<evidence type="ECO:0000256" key="9">
    <source>
        <dbReference type="HAMAP-Rule" id="MF_00916"/>
    </source>
</evidence>
<feature type="binding site" evidence="9">
    <location>
        <position position="322"/>
    </location>
    <ligand>
        <name>[4Fe-4S] cluster</name>
        <dbReference type="ChEBI" id="CHEBI:49883"/>
        <label>2</label>
    </ligand>
</feature>